<dbReference type="PIRSF" id="PIRSF000446">
    <property type="entry name" value="Mct"/>
    <property type="match status" value="1"/>
</dbReference>
<dbReference type="Pfam" id="PF00698">
    <property type="entry name" value="Acyl_transf_1"/>
    <property type="match status" value="1"/>
</dbReference>
<dbReference type="SUPFAM" id="SSF55048">
    <property type="entry name" value="Probable ACP-binding domain of malonyl-CoA ACP transacylase"/>
    <property type="match status" value="1"/>
</dbReference>
<dbReference type="InterPro" id="IPR001227">
    <property type="entry name" value="Ac_transferase_dom_sf"/>
</dbReference>
<dbReference type="InterPro" id="IPR016036">
    <property type="entry name" value="Malonyl_transacylase_ACP-bd"/>
</dbReference>
<evidence type="ECO:0000256" key="1">
    <source>
        <dbReference type="ARBA" id="ARBA00013258"/>
    </source>
</evidence>
<dbReference type="NCBIfam" id="TIGR00128">
    <property type="entry name" value="fabD"/>
    <property type="match status" value="1"/>
</dbReference>
<comment type="catalytic activity">
    <reaction evidence="5 6">
        <text>holo-[ACP] + malonyl-CoA = malonyl-[ACP] + CoA</text>
        <dbReference type="Rhea" id="RHEA:41792"/>
        <dbReference type="Rhea" id="RHEA-COMP:9623"/>
        <dbReference type="Rhea" id="RHEA-COMP:9685"/>
        <dbReference type="ChEBI" id="CHEBI:57287"/>
        <dbReference type="ChEBI" id="CHEBI:57384"/>
        <dbReference type="ChEBI" id="CHEBI:64479"/>
        <dbReference type="ChEBI" id="CHEBI:78449"/>
        <dbReference type="EC" id="2.3.1.39"/>
    </reaction>
</comment>
<dbReference type="InterPro" id="IPR016035">
    <property type="entry name" value="Acyl_Trfase/lysoPLipase"/>
</dbReference>
<evidence type="ECO:0000313" key="8">
    <source>
        <dbReference type="EMBL" id="WXB03443.1"/>
    </source>
</evidence>
<dbReference type="EMBL" id="CP089983">
    <property type="protein sequence ID" value="WXB03443.1"/>
    <property type="molecule type" value="Genomic_DNA"/>
</dbReference>
<dbReference type="InterPro" id="IPR024925">
    <property type="entry name" value="Malonyl_CoA-ACP_transAc"/>
</dbReference>
<evidence type="ECO:0000256" key="4">
    <source>
        <dbReference type="ARBA" id="ARBA00023315"/>
    </source>
</evidence>
<protein>
    <recommendedName>
        <fullName evidence="2 6">Malonyl CoA-acyl carrier protein transacylase</fullName>
        <ecNumber evidence="1 6">2.3.1.39</ecNumber>
    </recommendedName>
</protein>
<evidence type="ECO:0000259" key="7">
    <source>
        <dbReference type="SMART" id="SM00827"/>
    </source>
</evidence>
<dbReference type="InterPro" id="IPR050858">
    <property type="entry name" value="Mal-CoA-ACP_Trans/PKS_FabD"/>
</dbReference>
<sequence>MTSIYVFPGQGSQHVGMGVDLFAKYRDVVSTADRVLGYSIVDLCLQNDGNRLDRTEYTQPALFVVSALSYMAKCDAGVEPDVAAGHSLGEYSALFAAGAFDFATGLSLVKKRGELMSGSAPGGMAAVIGLTEDEIMGILRVEGANEIDVANLNGPRQIVLAGPVDDLARCKGPFLAAKAKNFLPLRVSAAFHSRYMTGVADEFRTFLSKARMHTPKFPVISNVDAQPHEPEAIVEKLVAQIVSPVRWTDTIRRLMSLDNPRFEEVGPGKVLSGLIRQIRKTEQPLMGSFDDRGAA</sequence>
<gene>
    <name evidence="8" type="primary">fabD</name>
    <name evidence="8" type="ORF">LVJ94_41880</name>
</gene>
<dbReference type="Proteomes" id="UP001374803">
    <property type="component" value="Chromosome"/>
</dbReference>
<accession>A0ABZ2KXM6</accession>
<keyword evidence="9" id="KW-1185">Reference proteome</keyword>
<evidence type="ECO:0000256" key="3">
    <source>
        <dbReference type="ARBA" id="ARBA00022679"/>
    </source>
</evidence>
<feature type="domain" description="Malonyl-CoA:ACP transacylase (MAT)" evidence="7">
    <location>
        <begin position="6"/>
        <end position="293"/>
    </location>
</feature>
<name>A0ABZ2KXM6_9BACT</name>
<reference evidence="8" key="1">
    <citation type="submission" date="2021-12" db="EMBL/GenBank/DDBJ databases">
        <title>Discovery of the Pendulisporaceae a myxobacterial family with distinct sporulation behavior and unique specialized metabolism.</title>
        <authorList>
            <person name="Garcia R."/>
            <person name="Popoff A."/>
            <person name="Bader C.D."/>
            <person name="Loehr J."/>
            <person name="Walesch S."/>
            <person name="Walt C."/>
            <person name="Boldt J."/>
            <person name="Bunk B."/>
            <person name="Haeckl F.J.F.P.J."/>
            <person name="Gunesch A.P."/>
            <person name="Birkelbach J."/>
            <person name="Nuebel U."/>
            <person name="Pietschmann T."/>
            <person name="Bach T."/>
            <person name="Mueller R."/>
        </authorList>
    </citation>
    <scope>NUCLEOTIDE SEQUENCE</scope>
    <source>
        <strain evidence="8">MSr11367</strain>
    </source>
</reference>
<dbReference type="GO" id="GO:0004314">
    <property type="term" value="F:[acyl-carrier-protein] S-malonyltransferase activity"/>
    <property type="evidence" value="ECO:0007669"/>
    <property type="project" value="UniProtKB-EC"/>
</dbReference>
<dbReference type="RefSeq" id="WP_394833070.1">
    <property type="nucleotide sequence ID" value="NZ_CP089929.1"/>
</dbReference>
<keyword evidence="3 6" id="KW-0808">Transferase</keyword>
<dbReference type="PANTHER" id="PTHR42681:SF1">
    <property type="entry name" value="MALONYL-COA-ACYL CARRIER PROTEIN TRANSACYLASE, MITOCHONDRIAL"/>
    <property type="match status" value="1"/>
</dbReference>
<comment type="similarity">
    <text evidence="6">Belongs to the fabD family.</text>
</comment>
<dbReference type="InterPro" id="IPR014043">
    <property type="entry name" value="Acyl_transferase_dom"/>
</dbReference>
<evidence type="ECO:0000256" key="6">
    <source>
        <dbReference type="PIRNR" id="PIRNR000446"/>
    </source>
</evidence>
<evidence type="ECO:0000313" key="9">
    <source>
        <dbReference type="Proteomes" id="UP001374803"/>
    </source>
</evidence>
<dbReference type="PANTHER" id="PTHR42681">
    <property type="entry name" value="MALONYL-COA-ACYL CARRIER PROTEIN TRANSACYLASE, MITOCHONDRIAL"/>
    <property type="match status" value="1"/>
</dbReference>
<evidence type="ECO:0000256" key="2">
    <source>
        <dbReference type="ARBA" id="ARBA00018953"/>
    </source>
</evidence>
<organism evidence="8 9">
    <name type="scientific">Pendulispora rubella</name>
    <dbReference type="NCBI Taxonomy" id="2741070"/>
    <lineage>
        <taxon>Bacteria</taxon>
        <taxon>Pseudomonadati</taxon>
        <taxon>Myxococcota</taxon>
        <taxon>Myxococcia</taxon>
        <taxon>Myxococcales</taxon>
        <taxon>Sorangiineae</taxon>
        <taxon>Pendulisporaceae</taxon>
        <taxon>Pendulispora</taxon>
    </lineage>
</organism>
<dbReference type="EC" id="2.3.1.39" evidence="1 6"/>
<dbReference type="Gene3D" id="3.30.70.250">
    <property type="entry name" value="Malonyl-CoA ACP transacylase, ACP-binding"/>
    <property type="match status" value="1"/>
</dbReference>
<dbReference type="SMART" id="SM00827">
    <property type="entry name" value="PKS_AT"/>
    <property type="match status" value="1"/>
</dbReference>
<keyword evidence="4 6" id="KW-0012">Acyltransferase</keyword>
<dbReference type="SUPFAM" id="SSF52151">
    <property type="entry name" value="FabD/lysophospholipase-like"/>
    <property type="match status" value="1"/>
</dbReference>
<dbReference type="InterPro" id="IPR004410">
    <property type="entry name" value="Malonyl_CoA-ACP_transAc_FabD"/>
</dbReference>
<dbReference type="Gene3D" id="3.40.366.10">
    <property type="entry name" value="Malonyl-Coenzyme A Acyl Carrier Protein, domain 2"/>
    <property type="match status" value="1"/>
</dbReference>
<proteinExistence type="inferred from homology"/>
<evidence type="ECO:0000256" key="5">
    <source>
        <dbReference type="ARBA" id="ARBA00048462"/>
    </source>
</evidence>